<dbReference type="PROSITE" id="PS00061">
    <property type="entry name" value="ADH_SHORT"/>
    <property type="match status" value="1"/>
</dbReference>
<dbReference type="Pfam" id="PF13561">
    <property type="entry name" value="adh_short_C2"/>
    <property type="match status" value="1"/>
</dbReference>
<dbReference type="AlphaFoldDB" id="A0A1N6H6R6"/>
<dbReference type="InterPro" id="IPR020904">
    <property type="entry name" value="Sc_DH/Rdtase_CS"/>
</dbReference>
<dbReference type="PANTHER" id="PTHR43639">
    <property type="entry name" value="OXIDOREDUCTASE, SHORT-CHAIN DEHYDROGENASE/REDUCTASE FAMILY (AFU_ORTHOLOGUE AFUA_5G02870)"/>
    <property type="match status" value="1"/>
</dbReference>
<dbReference type="EMBL" id="FSRE01000004">
    <property type="protein sequence ID" value="SIO15456.1"/>
    <property type="molecule type" value="Genomic_DNA"/>
</dbReference>
<keyword evidence="2" id="KW-0560">Oxidoreductase</keyword>
<dbReference type="InterPro" id="IPR002347">
    <property type="entry name" value="SDR_fam"/>
</dbReference>
<dbReference type="PRINTS" id="PR00081">
    <property type="entry name" value="GDHRDH"/>
</dbReference>
<dbReference type="OrthoDB" id="9803333at2"/>
<protein>
    <submittedName>
        <fullName evidence="3">Glucose 1-dehydrogenase</fullName>
    </submittedName>
</protein>
<dbReference type="PANTHER" id="PTHR43639:SF1">
    <property type="entry name" value="SHORT-CHAIN DEHYDROGENASE_REDUCTASE FAMILY PROTEIN"/>
    <property type="match status" value="1"/>
</dbReference>
<evidence type="ECO:0000256" key="2">
    <source>
        <dbReference type="ARBA" id="ARBA00023002"/>
    </source>
</evidence>
<dbReference type="Gene3D" id="3.40.50.720">
    <property type="entry name" value="NAD(P)-binding Rossmann-like Domain"/>
    <property type="match status" value="1"/>
</dbReference>
<sequence length="269" mass="29074">MTVLYPELNNKRVLITGASSGIGAGIARVLAREGCRLVLHYNRNEAGIEKTLSDVQALGAEAEVLHCDFRELDRVVPFFEAAWQAFNGLDALINNAGIVSKVTSLKDPHGEAFDEVLAVNLQAPYRLATAFAQHCIEAGHGGVVVNNSSIHGQKSCEWFSAYGAAKAGLDRLTEVQAIEWGPHGIRLVGIAPGVVPVERTEVILSQPPVKDRWMKCTPLGRYGTTDEMGEAVAFLISDRAAWMTGSILTVDGGLIARGNYPFRDEMTKS</sequence>
<dbReference type="PRINTS" id="PR00080">
    <property type="entry name" value="SDRFAMILY"/>
</dbReference>
<evidence type="ECO:0000256" key="1">
    <source>
        <dbReference type="ARBA" id="ARBA00006484"/>
    </source>
</evidence>
<name>A0A1N6H6R6_9GAMM</name>
<evidence type="ECO:0000313" key="3">
    <source>
        <dbReference type="EMBL" id="SIO15456.1"/>
    </source>
</evidence>
<dbReference type="GO" id="GO:0016491">
    <property type="term" value="F:oxidoreductase activity"/>
    <property type="evidence" value="ECO:0007669"/>
    <property type="project" value="UniProtKB-KW"/>
</dbReference>
<evidence type="ECO:0000313" key="4">
    <source>
        <dbReference type="Proteomes" id="UP000198461"/>
    </source>
</evidence>
<keyword evidence="4" id="KW-1185">Reference proteome</keyword>
<gene>
    <name evidence="3" type="ORF">SAMN05443662_1582</name>
</gene>
<reference evidence="3 4" key="1">
    <citation type="submission" date="2016-11" db="EMBL/GenBank/DDBJ databases">
        <authorList>
            <person name="Jaros S."/>
            <person name="Januszkiewicz K."/>
            <person name="Wedrychowicz H."/>
        </authorList>
    </citation>
    <scope>NUCLEOTIDE SEQUENCE [LARGE SCALE GENOMIC DNA]</scope>
    <source>
        <strain evidence="3 4">DSM 17737</strain>
    </source>
</reference>
<dbReference type="InterPro" id="IPR036291">
    <property type="entry name" value="NAD(P)-bd_dom_sf"/>
</dbReference>
<dbReference type="RefSeq" id="WP_074201862.1">
    <property type="nucleotide sequence ID" value="NZ_FSRE01000004.1"/>
</dbReference>
<accession>A0A1N6H6R6</accession>
<dbReference type="FunFam" id="3.40.50.720:FF:000084">
    <property type="entry name" value="Short-chain dehydrogenase reductase"/>
    <property type="match status" value="1"/>
</dbReference>
<dbReference type="SUPFAM" id="SSF51735">
    <property type="entry name" value="NAD(P)-binding Rossmann-fold domains"/>
    <property type="match status" value="1"/>
</dbReference>
<dbReference type="CDD" id="cd05233">
    <property type="entry name" value="SDR_c"/>
    <property type="match status" value="1"/>
</dbReference>
<dbReference type="Proteomes" id="UP000198461">
    <property type="component" value="Unassembled WGS sequence"/>
</dbReference>
<dbReference type="STRING" id="364032.SAMN05443662_1582"/>
<comment type="similarity">
    <text evidence="1">Belongs to the short-chain dehydrogenases/reductases (SDR) family.</text>
</comment>
<organism evidence="3 4">
    <name type="scientific">Sulfurivirga caldicuralii</name>
    <dbReference type="NCBI Taxonomy" id="364032"/>
    <lineage>
        <taxon>Bacteria</taxon>
        <taxon>Pseudomonadati</taxon>
        <taxon>Pseudomonadota</taxon>
        <taxon>Gammaproteobacteria</taxon>
        <taxon>Thiotrichales</taxon>
        <taxon>Piscirickettsiaceae</taxon>
        <taxon>Sulfurivirga</taxon>
    </lineage>
</organism>
<proteinExistence type="inferred from homology"/>